<dbReference type="GeneID" id="7272023"/>
<evidence type="ECO:0000313" key="3">
    <source>
        <dbReference type="Proteomes" id="UP000002457"/>
    </source>
</evidence>
<name>B8GDJ0_METPE</name>
<sequence length="75" mass="8006">MKSDAGVSVAYAMHTFPERFILFLGVGVSVAAGLPTARDTAGYWIPAIAEAWPESSRVQQSVAQIPDGPGRPEYL</sequence>
<accession>B8GDJ0</accession>
<dbReference type="EMBL" id="CP001338">
    <property type="protein sequence ID" value="ACL17341.1"/>
    <property type="molecule type" value="Genomic_DNA"/>
</dbReference>
<keyword evidence="1" id="KW-0812">Transmembrane</keyword>
<feature type="transmembrane region" description="Helical" evidence="1">
    <location>
        <begin position="20"/>
        <end position="37"/>
    </location>
</feature>
<gene>
    <name evidence="2" type="ordered locus">Mpal_2042</name>
</gene>
<reference evidence="2 3" key="1">
    <citation type="journal article" date="2015" name="Genome Announc.">
        <title>Complete Genome Sequence of Methanosphaerula palustris E1-9CT, a Hydrogenotrophic Methanogen Isolated from a Minerotrophic Fen Peatland.</title>
        <authorList>
            <person name="Cadillo-Quiroz H."/>
            <person name="Browne P."/>
            <person name="Kyrpides N."/>
            <person name="Woyke T."/>
            <person name="Goodwin L."/>
            <person name="Detter C."/>
            <person name="Yavitt J.B."/>
            <person name="Zinder S.H."/>
        </authorList>
    </citation>
    <scope>NUCLEOTIDE SEQUENCE [LARGE SCALE GENOMIC DNA]</scope>
    <source>
        <strain evidence="3">ATCC BAA-1556 / DSM 19958 / E1-9c</strain>
    </source>
</reference>
<organism evidence="2 3">
    <name type="scientific">Methanosphaerula palustris (strain ATCC BAA-1556 / DSM 19958 / E1-9c)</name>
    <dbReference type="NCBI Taxonomy" id="521011"/>
    <lineage>
        <taxon>Archaea</taxon>
        <taxon>Methanobacteriati</taxon>
        <taxon>Methanobacteriota</taxon>
        <taxon>Stenosarchaea group</taxon>
        <taxon>Methanomicrobia</taxon>
        <taxon>Methanomicrobiales</taxon>
        <taxon>Methanoregulaceae</taxon>
        <taxon>Methanosphaerula</taxon>
    </lineage>
</organism>
<keyword evidence="1" id="KW-0472">Membrane</keyword>
<dbReference type="Proteomes" id="UP000002457">
    <property type="component" value="Chromosome"/>
</dbReference>
<protein>
    <submittedName>
        <fullName evidence="2">Uncharacterized protein</fullName>
    </submittedName>
</protein>
<evidence type="ECO:0000313" key="2">
    <source>
        <dbReference type="EMBL" id="ACL17341.1"/>
    </source>
</evidence>
<proteinExistence type="predicted"/>
<dbReference type="RefSeq" id="WP_012618660.1">
    <property type="nucleotide sequence ID" value="NC_011832.1"/>
</dbReference>
<keyword evidence="1" id="KW-1133">Transmembrane helix</keyword>
<evidence type="ECO:0000256" key="1">
    <source>
        <dbReference type="SAM" id="Phobius"/>
    </source>
</evidence>
<dbReference type="AlphaFoldDB" id="B8GDJ0"/>
<dbReference type="STRING" id="521011.Mpal_2042"/>
<dbReference type="HOGENOM" id="CLU_2662394_0_0_2"/>
<keyword evidence="3" id="KW-1185">Reference proteome</keyword>
<dbReference type="KEGG" id="mpl:Mpal_2042"/>